<reference evidence="1 2" key="1">
    <citation type="submission" date="2019-07" db="EMBL/GenBank/DDBJ databases">
        <title>Whole genome shotgun sequence of Terrabacter aerolatus NBRC 106305.</title>
        <authorList>
            <person name="Hosoyama A."/>
            <person name="Uohara A."/>
            <person name="Ohji S."/>
            <person name="Ichikawa N."/>
        </authorList>
    </citation>
    <scope>NUCLEOTIDE SEQUENCE [LARGE SCALE GENOMIC DNA]</scope>
    <source>
        <strain evidence="1 2">NBRC 106305</strain>
    </source>
</reference>
<keyword evidence="2" id="KW-1185">Reference proteome</keyword>
<dbReference type="RefSeq" id="WP_281289284.1">
    <property type="nucleotide sequence ID" value="NZ_BAAARO010000016.1"/>
</dbReference>
<dbReference type="Proteomes" id="UP000321534">
    <property type="component" value="Unassembled WGS sequence"/>
</dbReference>
<sequence length="44" mass="5404">MNQLEMLARERINQHSQRHERRGVRRSARLIALEIRASRRHNEK</sequence>
<name>A0A512D1S0_9MICO</name>
<dbReference type="AlphaFoldDB" id="A0A512D1S0"/>
<evidence type="ECO:0000313" key="2">
    <source>
        <dbReference type="Proteomes" id="UP000321534"/>
    </source>
</evidence>
<proteinExistence type="predicted"/>
<protein>
    <submittedName>
        <fullName evidence="1">Uncharacterized protein</fullName>
    </submittedName>
</protein>
<accession>A0A512D1S0</accession>
<organism evidence="1 2">
    <name type="scientific">Terrabacter aerolatus</name>
    <dbReference type="NCBI Taxonomy" id="422442"/>
    <lineage>
        <taxon>Bacteria</taxon>
        <taxon>Bacillati</taxon>
        <taxon>Actinomycetota</taxon>
        <taxon>Actinomycetes</taxon>
        <taxon>Micrococcales</taxon>
        <taxon>Intrasporangiaceae</taxon>
        <taxon>Terrabacter</taxon>
    </lineage>
</organism>
<gene>
    <name evidence="1" type="ORF">TAE01_22040</name>
</gene>
<comment type="caution">
    <text evidence="1">The sequence shown here is derived from an EMBL/GenBank/DDBJ whole genome shotgun (WGS) entry which is preliminary data.</text>
</comment>
<evidence type="ECO:0000313" key="1">
    <source>
        <dbReference type="EMBL" id="GEO30394.1"/>
    </source>
</evidence>
<dbReference type="EMBL" id="BJYX01000010">
    <property type="protein sequence ID" value="GEO30394.1"/>
    <property type="molecule type" value="Genomic_DNA"/>
</dbReference>